<dbReference type="VEuPathDB" id="FungiDB:AMAG_18202"/>
<dbReference type="Pfam" id="PF00067">
    <property type="entry name" value="p450"/>
    <property type="match status" value="1"/>
</dbReference>
<dbReference type="OrthoDB" id="1470350at2759"/>
<dbReference type="InterPro" id="IPR036396">
    <property type="entry name" value="Cyt_P450_sf"/>
</dbReference>
<reference evidence="3 4" key="1">
    <citation type="submission" date="2009-11" db="EMBL/GenBank/DDBJ databases">
        <title>Annotation of Allomyces macrogynus ATCC 38327.</title>
        <authorList>
            <consortium name="The Broad Institute Genome Sequencing Platform"/>
            <person name="Russ C."/>
            <person name="Cuomo C."/>
            <person name="Burger G."/>
            <person name="Gray M.W."/>
            <person name="Holland P.W.H."/>
            <person name="King N."/>
            <person name="Lang F.B.F."/>
            <person name="Roger A.J."/>
            <person name="Ruiz-Trillo I."/>
            <person name="Young S.K."/>
            <person name="Zeng Q."/>
            <person name="Gargeya S."/>
            <person name="Fitzgerald M."/>
            <person name="Haas B."/>
            <person name="Abouelleil A."/>
            <person name="Alvarado L."/>
            <person name="Arachchi H.M."/>
            <person name="Berlin A."/>
            <person name="Chapman S.B."/>
            <person name="Gearin G."/>
            <person name="Goldberg J."/>
            <person name="Griggs A."/>
            <person name="Gujja S."/>
            <person name="Hansen M."/>
            <person name="Heiman D."/>
            <person name="Howarth C."/>
            <person name="Larimer J."/>
            <person name="Lui A."/>
            <person name="MacDonald P.J.P."/>
            <person name="McCowen C."/>
            <person name="Montmayeur A."/>
            <person name="Murphy C."/>
            <person name="Neiman D."/>
            <person name="Pearson M."/>
            <person name="Priest M."/>
            <person name="Roberts A."/>
            <person name="Saif S."/>
            <person name="Shea T."/>
            <person name="Sisk P."/>
            <person name="Stolte C."/>
            <person name="Sykes S."/>
            <person name="Wortman J."/>
            <person name="Nusbaum C."/>
            <person name="Birren B."/>
        </authorList>
    </citation>
    <scope>NUCLEOTIDE SEQUENCE [LARGE SCALE GENOMIC DNA]</scope>
    <source>
        <strain evidence="3 4">ATCC 38327</strain>
    </source>
</reference>
<dbReference type="InterPro" id="IPR001128">
    <property type="entry name" value="Cyt_P450"/>
</dbReference>
<comment type="similarity">
    <text evidence="1">Belongs to the cytochrome P450 family.</text>
</comment>
<dbReference type="GO" id="GO:0020037">
    <property type="term" value="F:heme binding"/>
    <property type="evidence" value="ECO:0007669"/>
    <property type="project" value="InterPro"/>
</dbReference>
<feature type="compositionally biased region" description="Low complexity" evidence="2">
    <location>
        <begin position="73"/>
        <end position="90"/>
    </location>
</feature>
<dbReference type="GO" id="GO:0005506">
    <property type="term" value="F:iron ion binding"/>
    <property type="evidence" value="ECO:0007669"/>
    <property type="project" value="InterPro"/>
</dbReference>
<dbReference type="PANTHER" id="PTHR24305:SF166">
    <property type="entry name" value="CYTOCHROME P450 12A4, MITOCHONDRIAL-RELATED"/>
    <property type="match status" value="1"/>
</dbReference>
<dbReference type="InterPro" id="IPR050121">
    <property type="entry name" value="Cytochrome_P450_monoxygenase"/>
</dbReference>
<accession>A0A0L0SAY3</accession>
<keyword evidence="4" id="KW-1185">Reference proteome</keyword>
<dbReference type="PANTHER" id="PTHR24305">
    <property type="entry name" value="CYTOCHROME P450"/>
    <property type="match status" value="1"/>
</dbReference>
<dbReference type="GO" id="GO:0016705">
    <property type="term" value="F:oxidoreductase activity, acting on paired donors, with incorporation or reduction of molecular oxygen"/>
    <property type="evidence" value="ECO:0007669"/>
    <property type="project" value="InterPro"/>
</dbReference>
<dbReference type="AlphaFoldDB" id="A0A0L0SAY3"/>
<dbReference type="Gene3D" id="1.10.630.10">
    <property type="entry name" value="Cytochrome P450"/>
    <property type="match status" value="1"/>
</dbReference>
<dbReference type="Proteomes" id="UP000054350">
    <property type="component" value="Unassembled WGS sequence"/>
</dbReference>
<gene>
    <name evidence="3" type="ORF">AMAG_18202</name>
</gene>
<proteinExistence type="inferred from homology"/>
<organism evidence="3 4">
    <name type="scientific">Allomyces macrogynus (strain ATCC 38327)</name>
    <name type="common">Allomyces javanicus var. macrogynus</name>
    <dbReference type="NCBI Taxonomy" id="578462"/>
    <lineage>
        <taxon>Eukaryota</taxon>
        <taxon>Fungi</taxon>
        <taxon>Fungi incertae sedis</taxon>
        <taxon>Blastocladiomycota</taxon>
        <taxon>Blastocladiomycetes</taxon>
        <taxon>Blastocladiales</taxon>
        <taxon>Blastocladiaceae</taxon>
        <taxon>Allomyces</taxon>
    </lineage>
</organism>
<evidence type="ECO:0008006" key="5">
    <source>
        <dbReference type="Google" id="ProtNLM"/>
    </source>
</evidence>
<evidence type="ECO:0000256" key="2">
    <source>
        <dbReference type="SAM" id="MobiDB-lite"/>
    </source>
</evidence>
<sequence>MAANGTPLTESPESIAGSSPTKPIVATTPPSPTAPNAPPTRHRSASDAPAVAAAGALRTSGAGGSPRSRRGTSDGSPGPHPIVAGSSGRSSVVSFGPMASTGLAGSVSVAAVGPGPARSSSAAAAAGSSPVVAAAAAKVRRHTVTAQDAAGIATAASSIVAAGGDTPQVSNVPRMSMSRKMSTRFGHRIDQNHEKYAFIFFMLTGIRLSDLQRPLFQLMPFLQKVKLIPLVRDIHRRIDEFDEFVEGVIKAKEAEVKQRLGAGTAKDEKDRDLVECIIEAATNDPEGHDTTASSLHHGPSYYLALHPEVQTKARAEVLFGPSGDVDNTTTTAADFPVPTTAEQAQFDYLTCIIKEALRLYPAVTGLPLRRTAKPITMGNIACPLSVLG</sequence>
<feature type="compositionally biased region" description="Low complexity" evidence="2">
    <location>
        <begin position="46"/>
        <end position="60"/>
    </location>
</feature>
<evidence type="ECO:0000256" key="1">
    <source>
        <dbReference type="ARBA" id="ARBA00010617"/>
    </source>
</evidence>
<dbReference type="SUPFAM" id="SSF48264">
    <property type="entry name" value="Cytochrome P450"/>
    <property type="match status" value="1"/>
</dbReference>
<feature type="region of interest" description="Disordered" evidence="2">
    <location>
        <begin position="1"/>
        <end position="90"/>
    </location>
</feature>
<name>A0A0L0SAY3_ALLM3</name>
<reference evidence="4" key="2">
    <citation type="submission" date="2009-11" db="EMBL/GenBank/DDBJ databases">
        <title>The Genome Sequence of Allomyces macrogynus strain ATCC 38327.</title>
        <authorList>
            <consortium name="The Broad Institute Genome Sequencing Platform"/>
            <person name="Russ C."/>
            <person name="Cuomo C."/>
            <person name="Shea T."/>
            <person name="Young S.K."/>
            <person name="Zeng Q."/>
            <person name="Koehrsen M."/>
            <person name="Haas B."/>
            <person name="Borodovsky M."/>
            <person name="Guigo R."/>
            <person name="Alvarado L."/>
            <person name="Berlin A."/>
            <person name="Borenstein D."/>
            <person name="Chen Z."/>
            <person name="Engels R."/>
            <person name="Freedman E."/>
            <person name="Gellesch M."/>
            <person name="Goldberg J."/>
            <person name="Griggs A."/>
            <person name="Gujja S."/>
            <person name="Heiman D."/>
            <person name="Hepburn T."/>
            <person name="Howarth C."/>
            <person name="Jen D."/>
            <person name="Larson L."/>
            <person name="Lewis B."/>
            <person name="Mehta T."/>
            <person name="Park D."/>
            <person name="Pearson M."/>
            <person name="Roberts A."/>
            <person name="Saif S."/>
            <person name="Shenoy N."/>
            <person name="Sisk P."/>
            <person name="Stolte C."/>
            <person name="Sykes S."/>
            <person name="Walk T."/>
            <person name="White J."/>
            <person name="Yandava C."/>
            <person name="Burger G."/>
            <person name="Gray M.W."/>
            <person name="Holland P.W.H."/>
            <person name="King N."/>
            <person name="Lang F.B.F."/>
            <person name="Roger A.J."/>
            <person name="Ruiz-Trillo I."/>
            <person name="Lander E."/>
            <person name="Nusbaum C."/>
        </authorList>
    </citation>
    <scope>NUCLEOTIDE SEQUENCE [LARGE SCALE GENOMIC DNA]</scope>
    <source>
        <strain evidence="4">ATCC 38327</strain>
    </source>
</reference>
<protein>
    <recommendedName>
        <fullName evidence="5">Cytochrome P450</fullName>
    </recommendedName>
</protein>
<feature type="compositionally biased region" description="Pro residues" evidence="2">
    <location>
        <begin position="29"/>
        <end position="38"/>
    </location>
</feature>
<evidence type="ECO:0000313" key="3">
    <source>
        <dbReference type="EMBL" id="KNE59545.1"/>
    </source>
</evidence>
<dbReference type="GO" id="GO:0004497">
    <property type="term" value="F:monooxygenase activity"/>
    <property type="evidence" value="ECO:0007669"/>
    <property type="project" value="InterPro"/>
</dbReference>
<feature type="compositionally biased region" description="Polar residues" evidence="2">
    <location>
        <begin position="1"/>
        <end position="21"/>
    </location>
</feature>
<dbReference type="EMBL" id="GG745334">
    <property type="protein sequence ID" value="KNE59545.1"/>
    <property type="molecule type" value="Genomic_DNA"/>
</dbReference>
<evidence type="ECO:0000313" key="4">
    <source>
        <dbReference type="Proteomes" id="UP000054350"/>
    </source>
</evidence>